<protein>
    <submittedName>
        <fullName evidence="1">Uncharacterized protein</fullName>
    </submittedName>
</protein>
<sequence length="131" mass="14510">MANKLMLDHKSLNLEGSYTVKTDIWGNYTIRVANITSGYHQLYHPDTSVRYGAILYGTGEDKSIGVPIGYNTIYTGFTQRKHLSRTDIEAAAKLFIVTYIPSSSTTTNMTTVALSGSIKKTFLTKAYGDKK</sequence>
<name>A0AAE0TH90_9BIVA</name>
<keyword evidence="2" id="KW-1185">Reference proteome</keyword>
<gene>
    <name evidence="1" type="ORF">CHS0354_015036</name>
</gene>
<reference evidence="1" key="1">
    <citation type="journal article" date="2021" name="Genome Biol. Evol.">
        <title>A High-Quality Reference Genome for a Parasitic Bivalve with Doubly Uniparental Inheritance (Bivalvia: Unionida).</title>
        <authorList>
            <person name="Smith C.H."/>
        </authorList>
    </citation>
    <scope>NUCLEOTIDE SEQUENCE</scope>
    <source>
        <strain evidence="1">CHS0354</strain>
    </source>
</reference>
<organism evidence="1 2">
    <name type="scientific">Potamilus streckersoni</name>
    <dbReference type="NCBI Taxonomy" id="2493646"/>
    <lineage>
        <taxon>Eukaryota</taxon>
        <taxon>Metazoa</taxon>
        <taxon>Spiralia</taxon>
        <taxon>Lophotrochozoa</taxon>
        <taxon>Mollusca</taxon>
        <taxon>Bivalvia</taxon>
        <taxon>Autobranchia</taxon>
        <taxon>Heteroconchia</taxon>
        <taxon>Palaeoheterodonta</taxon>
        <taxon>Unionida</taxon>
        <taxon>Unionoidea</taxon>
        <taxon>Unionidae</taxon>
        <taxon>Ambleminae</taxon>
        <taxon>Lampsilini</taxon>
        <taxon>Potamilus</taxon>
    </lineage>
</organism>
<accession>A0AAE0TH90</accession>
<reference evidence="1" key="3">
    <citation type="submission" date="2023-05" db="EMBL/GenBank/DDBJ databases">
        <authorList>
            <person name="Smith C.H."/>
        </authorList>
    </citation>
    <scope>NUCLEOTIDE SEQUENCE</scope>
    <source>
        <strain evidence="1">CHS0354</strain>
        <tissue evidence="1">Mantle</tissue>
    </source>
</reference>
<dbReference type="Proteomes" id="UP001195483">
    <property type="component" value="Unassembled WGS sequence"/>
</dbReference>
<evidence type="ECO:0000313" key="1">
    <source>
        <dbReference type="EMBL" id="KAK3609850.1"/>
    </source>
</evidence>
<comment type="caution">
    <text evidence="1">The sequence shown here is derived from an EMBL/GenBank/DDBJ whole genome shotgun (WGS) entry which is preliminary data.</text>
</comment>
<reference evidence="1" key="2">
    <citation type="journal article" date="2021" name="Genome Biol. Evol.">
        <title>Developing a high-quality reference genome for a parasitic bivalve with doubly uniparental inheritance (Bivalvia: Unionida).</title>
        <authorList>
            <person name="Smith C.H."/>
        </authorList>
    </citation>
    <scope>NUCLEOTIDE SEQUENCE</scope>
    <source>
        <strain evidence="1">CHS0354</strain>
        <tissue evidence="1">Mantle</tissue>
    </source>
</reference>
<evidence type="ECO:0000313" key="2">
    <source>
        <dbReference type="Proteomes" id="UP001195483"/>
    </source>
</evidence>
<dbReference type="EMBL" id="JAEAOA010000935">
    <property type="protein sequence ID" value="KAK3609850.1"/>
    <property type="molecule type" value="Genomic_DNA"/>
</dbReference>
<proteinExistence type="predicted"/>
<dbReference type="AlphaFoldDB" id="A0AAE0TH90"/>